<keyword evidence="3 6" id="KW-0819">tRNA processing</keyword>
<comment type="similarity">
    <text evidence="6">Belongs to the archaeosine tRNA-ribosyltransferase family.</text>
</comment>
<protein>
    <recommendedName>
        <fullName evidence="6">tRNA-guanine(15) transglycosylase</fullName>
        <ecNumber evidence="6">2.4.2.48</ecNumber>
    </recommendedName>
    <alternativeName>
        <fullName evidence="6">7-cyano-7-deazaguanine tRNA-ribosyltransferase</fullName>
    </alternativeName>
    <alternativeName>
        <fullName evidence="6">Archaeal tRNA-guanine transglycosylase</fullName>
    </alternativeName>
</protein>
<dbReference type="GeneID" id="41590749"/>
<dbReference type="GO" id="GO:0002099">
    <property type="term" value="P:tRNA wobble guanine modification"/>
    <property type="evidence" value="ECO:0007669"/>
    <property type="project" value="TreeGrafter"/>
</dbReference>
<feature type="binding site" evidence="6">
    <location>
        <position position="121"/>
    </location>
    <ligand>
        <name>substrate</name>
    </ligand>
</feature>
<accession>A0A1W6K051</accession>
<name>A0A1W6K051_9CREN</name>
<dbReference type="GO" id="GO:0016763">
    <property type="term" value="F:pentosyltransferase activity"/>
    <property type="evidence" value="ECO:0007669"/>
    <property type="project" value="UniProtKB-UniRule"/>
</dbReference>
<dbReference type="InterPro" id="IPR036511">
    <property type="entry name" value="TGT-like_sf"/>
</dbReference>
<dbReference type="AlphaFoldDB" id="A0A1W6K051"/>
<gene>
    <name evidence="6" type="primary">tgtA</name>
    <name evidence="8" type="ORF">B6F84_07480</name>
</gene>
<comment type="pathway">
    <text evidence="6">tRNA modification; archaeosine-tRNA biosynthesis.</text>
</comment>
<evidence type="ECO:0000256" key="4">
    <source>
        <dbReference type="ARBA" id="ARBA00022723"/>
    </source>
</evidence>
<keyword evidence="2 6" id="KW-0808">Transferase</keyword>
<dbReference type="InterPro" id="IPR002616">
    <property type="entry name" value="tRNA_ribo_trans-like"/>
</dbReference>
<comment type="cofactor">
    <cofactor evidence="6">
        <name>Zn(2+)</name>
        <dbReference type="ChEBI" id="CHEBI:29105"/>
    </cofactor>
    <text evidence="6">Binds 1 zinc ion per subunit.</text>
</comment>
<dbReference type="UniPathway" id="UPA00393"/>
<comment type="caution">
    <text evidence="6">Lacks conserved residue(s) required for the propagation of feature annotation.</text>
</comment>
<evidence type="ECO:0000259" key="7">
    <source>
        <dbReference type="Pfam" id="PF01702"/>
    </source>
</evidence>
<evidence type="ECO:0000256" key="2">
    <source>
        <dbReference type="ARBA" id="ARBA00022679"/>
    </source>
</evidence>
<feature type="binding site" evidence="6">
    <location>
        <position position="277"/>
    </location>
    <ligand>
        <name>Zn(2+)</name>
        <dbReference type="ChEBI" id="CHEBI:29105"/>
    </ligand>
</feature>
<dbReference type="STRING" id="282676.B6F84_07480"/>
<dbReference type="SUPFAM" id="SSF51713">
    <property type="entry name" value="tRNA-guanine transglycosylase"/>
    <property type="match status" value="1"/>
</dbReference>
<comment type="function">
    <text evidence="6">Exchanges the guanine residue with 7-cyano-7-deazaguanine (preQ0) at position 15 in the dihydrouridine loop (D-loop) of archaeal tRNAs.</text>
</comment>
<feature type="binding site" evidence="6">
    <location>
        <position position="275"/>
    </location>
    <ligand>
        <name>Zn(2+)</name>
        <dbReference type="ChEBI" id="CHEBI:29105"/>
    </ligand>
</feature>
<comment type="catalytic activity">
    <reaction evidence="6">
        <text>guanosine(15) in tRNA + 7-cyano-7-carbaguanine = 7-cyano-7-carbaguanosine(15) in tRNA + guanine</text>
        <dbReference type="Rhea" id="RHEA:43164"/>
        <dbReference type="Rhea" id="RHEA-COMP:10371"/>
        <dbReference type="Rhea" id="RHEA-COMP:10372"/>
        <dbReference type="ChEBI" id="CHEBI:16235"/>
        <dbReference type="ChEBI" id="CHEBI:45075"/>
        <dbReference type="ChEBI" id="CHEBI:74269"/>
        <dbReference type="ChEBI" id="CHEBI:82850"/>
        <dbReference type="EC" id="2.4.2.48"/>
    </reaction>
</comment>
<dbReference type="GO" id="GO:0008270">
    <property type="term" value="F:zinc ion binding"/>
    <property type="evidence" value="ECO:0007669"/>
    <property type="project" value="UniProtKB-UniRule"/>
</dbReference>
<dbReference type="Proteomes" id="UP000193404">
    <property type="component" value="Chromosome"/>
</dbReference>
<dbReference type="InterPro" id="IPR004804">
    <property type="entry name" value="TgtA"/>
</dbReference>
<feature type="binding site" evidence="6">
    <location>
        <position position="280"/>
    </location>
    <ligand>
        <name>Zn(2+)</name>
        <dbReference type="ChEBI" id="CHEBI:29105"/>
    </ligand>
</feature>
<evidence type="ECO:0000256" key="6">
    <source>
        <dbReference type="HAMAP-Rule" id="MF_01634"/>
    </source>
</evidence>
<dbReference type="PANTHER" id="PTHR46499:SF1">
    <property type="entry name" value="QUEUINE TRNA-RIBOSYLTRANSFERASE"/>
    <property type="match status" value="1"/>
</dbReference>
<dbReference type="Gene3D" id="3.40.50.10630">
    <property type="entry name" value="Uracil-DNA glycosylase-like"/>
    <property type="match status" value="1"/>
</dbReference>
<dbReference type="InterPro" id="IPR050076">
    <property type="entry name" value="ArchSynthase1/Queuine_TRR"/>
</dbReference>
<dbReference type="NCBIfam" id="TIGR00449">
    <property type="entry name" value="tgt_general"/>
    <property type="match status" value="1"/>
</dbReference>
<keyword evidence="5 6" id="KW-0862">Zinc</keyword>
<evidence type="ECO:0000313" key="8">
    <source>
        <dbReference type="EMBL" id="ARM75888.1"/>
    </source>
</evidence>
<dbReference type="EMBL" id="CP020477">
    <property type="protein sequence ID" value="ARM75888.1"/>
    <property type="molecule type" value="Genomic_DNA"/>
</dbReference>
<organism evidence="8 9">
    <name type="scientific">Acidianus manzaensis</name>
    <dbReference type="NCBI Taxonomy" id="282676"/>
    <lineage>
        <taxon>Archaea</taxon>
        <taxon>Thermoproteota</taxon>
        <taxon>Thermoprotei</taxon>
        <taxon>Sulfolobales</taxon>
        <taxon>Sulfolobaceae</taxon>
        <taxon>Acidianus</taxon>
    </lineage>
</organism>
<dbReference type="HAMAP" id="MF_01634">
    <property type="entry name" value="TgtA_arch"/>
    <property type="match status" value="1"/>
</dbReference>
<dbReference type="KEGG" id="aman:B6F84_07480"/>
<keyword evidence="1 6" id="KW-0328">Glycosyltransferase</keyword>
<keyword evidence="4 6" id="KW-0479">Metal-binding</keyword>
<feature type="domain" description="tRNA-guanine(15) transglycosylase-like" evidence="7">
    <location>
        <begin position="14"/>
        <end position="336"/>
    </location>
</feature>
<dbReference type="Pfam" id="PF01702">
    <property type="entry name" value="TGT"/>
    <property type="match status" value="1"/>
</dbReference>
<evidence type="ECO:0000313" key="9">
    <source>
        <dbReference type="Proteomes" id="UP000193404"/>
    </source>
</evidence>
<reference evidence="8 9" key="1">
    <citation type="submission" date="2017-03" db="EMBL/GenBank/DDBJ databases">
        <title>Sulfur activation and transportation mechanism of thermophilic Archaea Acidianus manzaensis YN-25.</title>
        <authorList>
            <person name="Ma Y."/>
            <person name="Yang Y."/>
            <person name="Xia J."/>
        </authorList>
    </citation>
    <scope>NUCLEOTIDE SEQUENCE [LARGE SCALE GENOMIC DNA]</scope>
    <source>
        <strain evidence="8 9">YN-25</strain>
    </source>
</reference>
<dbReference type="NCBIfam" id="TIGR00432">
    <property type="entry name" value="arcsn_tRNA_tgt"/>
    <property type="match status" value="1"/>
</dbReference>
<dbReference type="SUPFAM" id="SSF88802">
    <property type="entry name" value="Pre-PUA domain"/>
    <property type="match status" value="1"/>
</dbReference>
<dbReference type="Gene3D" id="3.20.20.105">
    <property type="entry name" value="Queuine tRNA-ribosyltransferase-like"/>
    <property type="match status" value="1"/>
</dbReference>
<sequence>MIGDFEVKDEDLAGRIGILETKHGKIETPVFFPVINALKSEIGINDIIDIGFNNFITNAYILKKNNLVTTDIHEELKSQKSVIMTDSGAYQILEYGEIEISNKEIVEYQSKIKPDIAVILDIPTGEAENELEAKYTVEETIKRATEVEDIITSSSDIIWTHPIQGGKYLDLLKYSAQKANNNDKYKMLALGSPTVIMQNYDYTSLIDMIYTVRSNISRGKPLHLFGGGVPHIIPFAIALGVDSFDSASYILYARDNRYITRNRTLRLDKMEYFSCSCPVCSKYSPKDLLEMDNKNRTRLLAIHNLYKILEEIRETKIAIKEGRLFEYLQEKAYSHPSVYSAFLRILKYHDYLEKYDPRVKGEVRGILLYDSNSFYRPEIIRHDKFMMQFKPKHNLAVIICYDNLNVPFIYDDYIKDIAYEYENDADIFIAVPFYGLIPLSISESYPLSQFEIPTEIDDLTLKLTENKINEFIEKKYKQIKIFNCEKSKLHIMSV</sequence>
<evidence type="ECO:0000256" key="1">
    <source>
        <dbReference type="ARBA" id="ARBA00022676"/>
    </source>
</evidence>
<dbReference type="EC" id="2.4.2.48" evidence="6"/>
<keyword evidence="9" id="KW-1185">Reference proteome</keyword>
<dbReference type="RefSeq" id="WP_420807155.1">
    <property type="nucleotide sequence ID" value="NZ_CP020477.1"/>
</dbReference>
<feature type="active site" description="Nucleophile" evidence="6">
    <location>
        <position position="86"/>
    </location>
</feature>
<proteinExistence type="inferred from homology"/>
<evidence type="ECO:0000256" key="5">
    <source>
        <dbReference type="ARBA" id="ARBA00022833"/>
    </source>
</evidence>
<evidence type="ECO:0000256" key="3">
    <source>
        <dbReference type="ARBA" id="ARBA00022694"/>
    </source>
</evidence>
<dbReference type="PANTHER" id="PTHR46499">
    <property type="entry name" value="QUEUINE TRNA-RIBOSYLTRANSFERASE"/>
    <property type="match status" value="1"/>
</dbReference>
<dbReference type="GO" id="GO:0005737">
    <property type="term" value="C:cytoplasm"/>
    <property type="evidence" value="ECO:0007669"/>
    <property type="project" value="TreeGrafter"/>
</dbReference>